<gene>
    <name evidence="2" type="ORF">GE061_005822</name>
</gene>
<sequence length="375" mass="42261">MNLLFTRRELQEIFNTKKPAAPLRPRPPSRAHSQQVLPPSENSRKPAKQPSCTNHKRGHMQQLPPDRAPLPRLPIRRKADRSRVLSSTTTARCERITHTSPRDTHPLTWKVVPIDVPHFKKRADVVARFYHARNARQFEPYVPNCIDPQQRDIHASLSDIVAATVAGGPEGLSSKFDLTTRMVVVLVFLMWAGSAVSSGTSDSSEESTTSAGRTAKSLSFYSPYLDDPQVVLNNVANEFANTVDFNDPLDFNMENEVLGSRSRPGRPKHQDSPVYYIRLPPSPYMLVPGMGYVSRPPQIRPPPVVQPRPNSQIFNLPLNFVSNGKPSSIYTWKQDSPITNLNKGPYNFNGRPTDLFLLRNPFNALYDNGFQNYLQ</sequence>
<protein>
    <submittedName>
        <fullName evidence="2">Uncharacterized protein</fullName>
    </submittedName>
</protein>
<feature type="region of interest" description="Disordered" evidence="1">
    <location>
        <begin position="15"/>
        <end position="91"/>
    </location>
</feature>
<evidence type="ECO:0000313" key="2">
    <source>
        <dbReference type="EMBL" id="KAF6201374.1"/>
    </source>
</evidence>
<evidence type="ECO:0000256" key="1">
    <source>
        <dbReference type="SAM" id="MobiDB-lite"/>
    </source>
</evidence>
<reference evidence="2" key="1">
    <citation type="journal article" date="2021" name="Mol. Ecol. Resour.">
        <title>Apolygus lucorum genome provides insights into omnivorousness and mesophyll feeding.</title>
        <authorList>
            <person name="Liu Y."/>
            <person name="Liu H."/>
            <person name="Wang H."/>
            <person name="Huang T."/>
            <person name="Liu B."/>
            <person name="Yang B."/>
            <person name="Yin L."/>
            <person name="Li B."/>
            <person name="Zhang Y."/>
            <person name="Zhang S."/>
            <person name="Jiang F."/>
            <person name="Zhang X."/>
            <person name="Ren Y."/>
            <person name="Wang B."/>
            <person name="Wang S."/>
            <person name="Lu Y."/>
            <person name="Wu K."/>
            <person name="Fan W."/>
            <person name="Wang G."/>
        </authorList>
    </citation>
    <scope>NUCLEOTIDE SEQUENCE</scope>
    <source>
        <strain evidence="2">12Hb</strain>
    </source>
</reference>
<proteinExistence type="predicted"/>
<evidence type="ECO:0000313" key="3">
    <source>
        <dbReference type="Proteomes" id="UP000466442"/>
    </source>
</evidence>
<name>A0A8S9WYR8_APOLU</name>
<dbReference type="Proteomes" id="UP000466442">
    <property type="component" value="Unassembled WGS sequence"/>
</dbReference>
<feature type="compositionally biased region" description="Polar residues" evidence="1">
    <location>
        <begin position="32"/>
        <end position="41"/>
    </location>
</feature>
<comment type="caution">
    <text evidence="2">The sequence shown here is derived from an EMBL/GenBank/DDBJ whole genome shotgun (WGS) entry which is preliminary data.</text>
</comment>
<organism evidence="2 3">
    <name type="scientific">Apolygus lucorum</name>
    <name type="common">Small green plant bug</name>
    <name type="synonym">Lygocoris lucorum</name>
    <dbReference type="NCBI Taxonomy" id="248454"/>
    <lineage>
        <taxon>Eukaryota</taxon>
        <taxon>Metazoa</taxon>
        <taxon>Ecdysozoa</taxon>
        <taxon>Arthropoda</taxon>
        <taxon>Hexapoda</taxon>
        <taxon>Insecta</taxon>
        <taxon>Pterygota</taxon>
        <taxon>Neoptera</taxon>
        <taxon>Paraneoptera</taxon>
        <taxon>Hemiptera</taxon>
        <taxon>Heteroptera</taxon>
        <taxon>Panheteroptera</taxon>
        <taxon>Cimicomorpha</taxon>
        <taxon>Miridae</taxon>
        <taxon>Mirini</taxon>
        <taxon>Apolygus</taxon>
    </lineage>
</organism>
<accession>A0A8S9WYR8</accession>
<dbReference type="AlphaFoldDB" id="A0A8S9WYR8"/>
<dbReference type="OrthoDB" id="7700260at2759"/>
<dbReference type="EMBL" id="WIXP02000013">
    <property type="protein sequence ID" value="KAF6201374.1"/>
    <property type="molecule type" value="Genomic_DNA"/>
</dbReference>
<keyword evidence="3" id="KW-1185">Reference proteome</keyword>
<dbReference type="Pfam" id="PF16027">
    <property type="entry name" value="DUF4786"/>
    <property type="match status" value="1"/>
</dbReference>
<dbReference type="InterPro" id="IPR031983">
    <property type="entry name" value="DUF4786"/>
</dbReference>